<comment type="similarity">
    <text evidence="1 5">Belongs to the MreC family.</text>
</comment>
<dbReference type="PIRSF" id="PIRSF038471">
    <property type="entry name" value="MreC"/>
    <property type="match status" value="1"/>
</dbReference>
<dbReference type="AlphaFoldDB" id="A0AA48GUR4"/>
<dbReference type="PANTHER" id="PTHR34138">
    <property type="entry name" value="CELL SHAPE-DETERMINING PROTEIN MREC"/>
    <property type="match status" value="1"/>
</dbReference>
<sequence>MRRRAWGWNPTGRRRWAILVLLLGHFLWILLGRGTSNRWRHLLDMLSAPSRAVSARVEIWRDNRRQKVSTYREAVAEVERLRAQVAAFQAARDAAAPRLAEAEEATRLLGLKKLLPLTFSSARIVSNVRRAPFGGMILDQGRDGGLQPDQGVICPDGVVGRIWDVGATQASLLPLDAYNASTGVMLARSRATGVLQGLGPGKAALRYIGSQEVVQVGEPVYTSGLDRNFPRGLLVGYVTSVRPRETELQVEVGLAAPLDRVSLVLILPPRPQLELQPPAPPPQAAKPGRKPKVAP</sequence>
<keyword evidence="3 5" id="KW-0133">Cell shape</keyword>
<dbReference type="Gene3D" id="2.40.10.350">
    <property type="entry name" value="Rod shape-determining protein MreC, domain 2"/>
    <property type="match status" value="1"/>
</dbReference>
<dbReference type="InterPro" id="IPR042175">
    <property type="entry name" value="Cell/Rod_MreC_2"/>
</dbReference>
<proteinExistence type="inferred from homology"/>
<dbReference type="RefSeq" id="WP_316413108.1">
    <property type="nucleotide sequence ID" value="NZ_AP027080.1"/>
</dbReference>
<accession>A0AA48GUR4</accession>
<gene>
    <name evidence="8" type="ORF">METEAL_36060</name>
</gene>
<comment type="function">
    <text evidence="5">Involved in formation and maintenance of cell shape.</text>
</comment>
<dbReference type="GO" id="GO:0005886">
    <property type="term" value="C:plasma membrane"/>
    <property type="evidence" value="ECO:0007669"/>
    <property type="project" value="TreeGrafter"/>
</dbReference>
<evidence type="ECO:0000256" key="3">
    <source>
        <dbReference type="ARBA" id="ARBA00022960"/>
    </source>
</evidence>
<dbReference type="Proteomes" id="UP001238179">
    <property type="component" value="Chromosome"/>
</dbReference>
<keyword evidence="9" id="KW-1185">Reference proteome</keyword>
<reference evidence="9" key="1">
    <citation type="journal article" date="2023" name="Int. J. Syst. Evol. Microbiol.">
        <title>Mesoterricola silvestris gen. nov., sp. nov., Mesoterricola sediminis sp. nov., Geothrix oryzae sp. nov., Geothrix edaphica sp. nov., Geothrix rubra sp. nov., and Geothrix limicola sp. nov., six novel members of Acidobacteriota isolated from soils.</title>
        <authorList>
            <person name="Itoh H."/>
            <person name="Sugisawa Y."/>
            <person name="Mise K."/>
            <person name="Xu Z."/>
            <person name="Kuniyasu M."/>
            <person name="Ushijima N."/>
            <person name="Kawano K."/>
            <person name="Kobayashi E."/>
            <person name="Shiratori Y."/>
            <person name="Masuda Y."/>
            <person name="Senoo K."/>
        </authorList>
    </citation>
    <scope>NUCLEOTIDE SEQUENCE [LARGE SCALE GENOMIC DNA]</scope>
    <source>
        <strain evidence="9">W79</strain>
    </source>
</reference>
<dbReference type="InterPro" id="IPR042177">
    <property type="entry name" value="Cell/Rod_1"/>
</dbReference>
<evidence type="ECO:0000256" key="6">
    <source>
        <dbReference type="SAM" id="MobiDB-lite"/>
    </source>
</evidence>
<dbReference type="EMBL" id="AP027080">
    <property type="protein sequence ID" value="BDU74432.1"/>
    <property type="molecule type" value="Genomic_DNA"/>
</dbReference>
<evidence type="ECO:0000313" key="9">
    <source>
        <dbReference type="Proteomes" id="UP001238179"/>
    </source>
</evidence>
<evidence type="ECO:0000259" key="7">
    <source>
        <dbReference type="Pfam" id="PF04085"/>
    </source>
</evidence>
<evidence type="ECO:0000256" key="2">
    <source>
        <dbReference type="ARBA" id="ARBA00013855"/>
    </source>
</evidence>
<organism evidence="8 9">
    <name type="scientific">Mesoterricola silvestris</name>
    <dbReference type="NCBI Taxonomy" id="2927979"/>
    <lineage>
        <taxon>Bacteria</taxon>
        <taxon>Pseudomonadati</taxon>
        <taxon>Acidobacteriota</taxon>
        <taxon>Holophagae</taxon>
        <taxon>Holophagales</taxon>
        <taxon>Holophagaceae</taxon>
        <taxon>Mesoterricola</taxon>
    </lineage>
</organism>
<dbReference type="InterPro" id="IPR055342">
    <property type="entry name" value="MreC_beta-barrel_core"/>
</dbReference>
<feature type="domain" description="Rod shape-determining protein MreC beta-barrel core" evidence="7">
    <location>
        <begin position="131"/>
        <end position="267"/>
    </location>
</feature>
<protein>
    <recommendedName>
        <fullName evidence="2 5">Cell shape-determining protein MreC</fullName>
    </recommendedName>
    <alternativeName>
        <fullName evidence="4 5">Cell shape protein MreC</fullName>
    </alternativeName>
</protein>
<evidence type="ECO:0000256" key="1">
    <source>
        <dbReference type="ARBA" id="ARBA00009369"/>
    </source>
</evidence>
<dbReference type="InterPro" id="IPR007221">
    <property type="entry name" value="MreC"/>
</dbReference>
<dbReference type="Gene3D" id="2.40.10.340">
    <property type="entry name" value="Rod shape-determining protein MreC, domain 1"/>
    <property type="match status" value="1"/>
</dbReference>
<dbReference type="PANTHER" id="PTHR34138:SF1">
    <property type="entry name" value="CELL SHAPE-DETERMINING PROTEIN MREC"/>
    <property type="match status" value="1"/>
</dbReference>
<dbReference type="GO" id="GO:0008360">
    <property type="term" value="P:regulation of cell shape"/>
    <property type="evidence" value="ECO:0007669"/>
    <property type="project" value="UniProtKB-KW"/>
</dbReference>
<dbReference type="Pfam" id="PF04085">
    <property type="entry name" value="MreC"/>
    <property type="match status" value="1"/>
</dbReference>
<evidence type="ECO:0000256" key="5">
    <source>
        <dbReference type="PIRNR" id="PIRNR038471"/>
    </source>
</evidence>
<evidence type="ECO:0000256" key="4">
    <source>
        <dbReference type="ARBA" id="ARBA00032089"/>
    </source>
</evidence>
<dbReference type="KEGG" id="msil:METEAL_36060"/>
<feature type="region of interest" description="Disordered" evidence="6">
    <location>
        <begin position="272"/>
        <end position="295"/>
    </location>
</feature>
<evidence type="ECO:0000313" key="8">
    <source>
        <dbReference type="EMBL" id="BDU74432.1"/>
    </source>
</evidence>
<name>A0AA48GUR4_9BACT</name>